<evidence type="ECO:0000313" key="2">
    <source>
        <dbReference type="Proteomes" id="UP001201549"/>
    </source>
</evidence>
<evidence type="ECO:0000313" key="1">
    <source>
        <dbReference type="EMBL" id="MCS4559051.1"/>
    </source>
</evidence>
<feature type="non-terminal residue" evidence="1">
    <location>
        <position position="81"/>
    </location>
</feature>
<dbReference type="InterPro" id="IPR050464">
    <property type="entry name" value="Zeta_carotene_desat/Oxidored"/>
</dbReference>
<dbReference type="PANTHER" id="PTHR42923">
    <property type="entry name" value="PROTOPORPHYRINOGEN OXIDASE"/>
    <property type="match status" value="1"/>
</dbReference>
<dbReference type="EMBL" id="JAKOGG010000666">
    <property type="protein sequence ID" value="MCS4559051.1"/>
    <property type="molecule type" value="Genomic_DNA"/>
</dbReference>
<name>A0ABT2FVC6_9GAMM</name>
<reference evidence="2" key="2">
    <citation type="submission" date="2023-07" db="EMBL/GenBank/DDBJ databases">
        <title>Shewanella mangrovi sp. nov., an acetaldehyde- degrading bacterium isolated from mangrove sediment.</title>
        <authorList>
            <person name="Liu Y."/>
        </authorList>
    </citation>
    <scope>NUCLEOTIDE SEQUENCE [LARGE SCALE GENOMIC DNA]</scope>
    <source>
        <strain evidence="2">C32</strain>
    </source>
</reference>
<proteinExistence type="predicted"/>
<accession>A0ABT2FVC6</accession>
<evidence type="ECO:0008006" key="3">
    <source>
        <dbReference type="Google" id="ProtNLM"/>
    </source>
</evidence>
<sequence length="81" mass="9032">TFDNIYKLDGVPVVTVQLRYNGWVTELQDLEKSRQLKKAVGLDNLLYTPDADFSCFSDLALSSPADYYIEGQGSLIQAVLT</sequence>
<organism evidence="1 2">
    <name type="scientific">Shewanella electrica</name>
    <dbReference type="NCBI Taxonomy" id="515560"/>
    <lineage>
        <taxon>Bacteria</taxon>
        <taxon>Pseudomonadati</taxon>
        <taxon>Pseudomonadota</taxon>
        <taxon>Gammaproteobacteria</taxon>
        <taxon>Alteromonadales</taxon>
        <taxon>Shewanellaceae</taxon>
        <taxon>Shewanella</taxon>
    </lineage>
</organism>
<keyword evidence="2" id="KW-1185">Reference proteome</keyword>
<feature type="non-terminal residue" evidence="1">
    <location>
        <position position="1"/>
    </location>
</feature>
<reference evidence="1 2" key="1">
    <citation type="submission" date="2022-02" db="EMBL/GenBank/DDBJ databases">
        <authorList>
            <person name="Zhuang L."/>
        </authorList>
    </citation>
    <scope>NUCLEOTIDE SEQUENCE [LARGE SCALE GENOMIC DNA]</scope>
    <source>
        <strain evidence="1 2">C32</strain>
    </source>
</reference>
<dbReference type="Proteomes" id="UP001201549">
    <property type="component" value="Unassembled WGS sequence"/>
</dbReference>
<protein>
    <recommendedName>
        <fullName evidence="3">Zeta-carotene desaturase</fullName>
    </recommendedName>
</protein>
<comment type="caution">
    <text evidence="1">The sequence shown here is derived from an EMBL/GenBank/DDBJ whole genome shotgun (WGS) entry which is preliminary data.</text>
</comment>
<dbReference type="PANTHER" id="PTHR42923:SF41">
    <property type="entry name" value="ZETA-CAROTENE DESATURASE, CHLOROPLASTIC_CHROMOPLASTIC"/>
    <property type="match status" value="1"/>
</dbReference>
<gene>
    <name evidence="1" type="ORF">L9G74_21770</name>
</gene>